<evidence type="ECO:0000256" key="1">
    <source>
        <dbReference type="SAM" id="MobiDB-lite"/>
    </source>
</evidence>
<name>A0A834IJP9_RHYFE</name>
<reference evidence="2" key="1">
    <citation type="submission" date="2020-08" db="EMBL/GenBank/DDBJ databases">
        <title>Genome sequencing and assembly of the red palm weevil Rhynchophorus ferrugineus.</title>
        <authorList>
            <person name="Dias G.B."/>
            <person name="Bergman C.M."/>
            <person name="Manee M."/>
        </authorList>
    </citation>
    <scope>NUCLEOTIDE SEQUENCE</scope>
    <source>
        <strain evidence="2">AA-2017</strain>
        <tissue evidence="2">Whole larva</tissue>
    </source>
</reference>
<keyword evidence="3" id="KW-1185">Reference proteome</keyword>
<proteinExistence type="predicted"/>
<gene>
    <name evidence="2" type="ORF">GWI33_003069</name>
</gene>
<organism evidence="2 3">
    <name type="scientific">Rhynchophorus ferrugineus</name>
    <name type="common">Red palm weevil</name>
    <name type="synonym">Curculio ferrugineus</name>
    <dbReference type="NCBI Taxonomy" id="354439"/>
    <lineage>
        <taxon>Eukaryota</taxon>
        <taxon>Metazoa</taxon>
        <taxon>Ecdysozoa</taxon>
        <taxon>Arthropoda</taxon>
        <taxon>Hexapoda</taxon>
        <taxon>Insecta</taxon>
        <taxon>Pterygota</taxon>
        <taxon>Neoptera</taxon>
        <taxon>Endopterygota</taxon>
        <taxon>Coleoptera</taxon>
        <taxon>Polyphaga</taxon>
        <taxon>Cucujiformia</taxon>
        <taxon>Curculionidae</taxon>
        <taxon>Dryophthorinae</taxon>
        <taxon>Rhynchophorus</taxon>
    </lineage>
</organism>
<comment type="caution">
    <text evidence="2">The sequence shown here is derived from an EMBL/GenBank/DDBJ whole genome shotgun (WGS) entry which is preliminary data.</text>
</comment>
<dbReference type="AlphaFoldDB" id="A0A834IJP9"/>
<evidence type="ECO:0000313" key="2">
    <source>
        <dbReference type="EMBL" id="KAF7282182.1"/>
    </source>
</evidence>
<accession>A0A834IJP9</accession>
<sequence length="151" mass="16731">MICFNVHITELSEVTSNQIKKEHNLYKLGCNTGQARKNGGWLAQHLPLLARQRRGKSMRKRSTGTETDPAPRTTNQSATPARVGVRYWGTQPGSRGSGTVSRLTVGVGRHTVGLREWHEDAVANLRSPRQAGSETVKWMVVGVSGWRWGDL</sequence>
<dbReference type="EMBL" id="JAACXV010000184">
    <property type="protein sequence ID" value="KAF7282182.1"/>
    <property type="molecule type" value="Genomic_DNA"/>
</dbReference>
<protein>
    <submittedName>
        <fullName evidence="2">Uncharacterized protein</fullName>
    </submittedName>
</protein>
<feature type="compositionally biased region" description="Basic residues" evidence="1">
    <location>
        <begin position="53"/>
        <end position="62"/>
    </location>
</feature>
<feature type="region of interest" description="Disordered" evidence="1">
    <location>
        <begin position="53"/>
        <end position="80"/>
    </location>
</feature>
<evidence type="ECO:0000313" key="3">
    <source>
        <dbReference type="Proteomes" id="UP000625711"/>
    </source>
</evidence>
<dbReference type="Proteomes" id="UP000625711">
    <property type="component" value="Unassembled WGS sequence"/>
</dbReference>